<dbReference type="OrthoDB" id="78663at2759"/>
<evidence type="ECO:0000256" key="1">
    <source>
        <dbReference type="ARBA" id="ARBA00009172"/>
    </source>
</evidence>
<evidence type="ECO:0000256" key="2">
    <source>
        <dbReference type="SAM" id="Phobius"/>
    </source>
</evidence>
<feature type="transmembrane region" description="Helical" evidence="2">
    <location>
        <begin position="125"/>
        <end position="146"/>
    </location>
</feature>
<name>A0A8X6PMQ5_NEPPI</name>
<gene>
    <name evidence="3" type="primary">AVEN_190543_1</name>
    <name evidence="3" type="ORF">NPIL_532121</name>
</gene>
<dbReference type="PANTHER" id="PTHR19444:SF11">
    <property type="entry name" value="UNC93-LIKE PROTEIN"/>
    <property type="match status" value="1"/>
</dbReference>
<organism evidence="3 4">
    <name type="scientific">Nephila pilipes</name>
    <name type="common">Giant wood spider</name>
    <name type="synonym">Nephila maculata</name>
    <dbReference type="NCBI Taxonomy" id="299642"/>
    <lineage>
        <taxon>Eukaryota</taxon>
        <taxon>Metazoa</taxon>
        <taxon>Ecdysozoa</taxon>
        <taxon>Arthropoda</taxon>
        <taxon>Chelicerata</taxon>
        <taxon>Arachnida</taxon>
        <taxon>Araneae</taxon>
        <taxon>Araneomorphae</taxon>
        <taxon>Entelegynae</taxon>
        <taxon>Araneoidea</taxon>
        <taxon>Nephilidae</taxon>
        <taxon>Nephila</taxon>
    </lineage>
</organism>
<keyword evidence="2" id="KW-1133">Transmembrane helix</keyword>
<protein>
    <submittedName>
        <fullName evidence="3">Uncharacterized protein</fullName>
    </submittedName>
</protein>
<keyword evidence="4" id="KW-1185">Reference proteome</keyword>
<dbReference type="Proteomes" id="UP000887013">
    <property type="component" value="Unassembled WGS sequence"/>
</dbReference>
<feature type="transmembrane region" description="Helical" evidence="2">
    <location>
        <begin position="69"/>
        <end position="89"/>
    </location>
</feature>
<dbReference type="AlphaFoldDB" id="A0A8X6PMQ5"/>
<dbReference type="GO" id="GO:0005886">
    <property type="term" value="C:plasma membrane"/>
    <property type="evidence" value="ECO:0007669"/>
    <property type="project" value="TreeGrafter"/>
</dbReference>
<dbReference type="InterPro" id="IPR051951">
    <property type="entry name" value="UNC-93_regulatory"/>
</dbReference>
<dbReference type="GO" id="GO:0015459">
    <property type="term" value="F:potassium channel regulator activity"/>
    <property type="evidence" value="ECO:0007669"/>
    <property type="project" value="TreeGrafter"/>
</dbReference>
<comment type="similarity">
    <text evidence="1">Belongs to the unc-93 family.</text>
</comment>
<dbReference type="GO" id="GO:0006937">
    <property type="term" value="P:regulation of muscle contraction"/>
    <property type="evidence" value="ECO:0007669"/>
    <property type="project" value="TreeGrafter"/>
</dbReference>
<keyword evidence="2" id="KW-0472">Membrane</keyword>
<feature type="transmembrane region" description="Helical" evidence="2">
    <location>
        <begin position="167"/>
        <end position="191"/>
    </location>
</feature>
<feature type="transmembrane region" description="Helical" evidence="2">
    <location>
        <begin position="235"/>
        <end position="256"/>
    </location>
</feature>
<comment type="caution">
    <text evidence="3">The sequence shown here is derived from an EMBL/GenBank/DDBJ whole genome shotgun (WGS) entry which is preliminary data.</text>
</comment>
<evidence type="ECO:0000313" key="4">
    <source>
        <dbReference type="Proteomes" id="UP000887013"/>
    </source>
</evidence>
<dbReference type="GO" id="GO:0043266">
    <property type="term" value="P:regulation of potassium ion transport"/>
    <property type="evidence" value="ECO:0007669"/>
    <property type="project" value="TreeGrafter"/>
</dbReference>
<accession>A0A8X6PMQ5</accession>
<feature type="transmembrane region" description="Helical" evidence="2">
    <location>
        <begin position="39"/>
        <end position="57"/>
    </location>
</feature>
<reference evidence="3" key="1">
    <citation type="submission" date="2020-08" db="EMBL/GenBank/DDBJ databases">
        <title>Multicomponent nature underlies the extraordinary mechanical properties of spider dragline silk.</title>
        <authorList>
            <person name="Kono N."/>
            <person name="Nakamura H."/>
            <person name="Mori M."/>
            <person name="Yoshida Y."/>
            <person name="Ohtoshi R."/>
            <person name="Malay A.D."/>
            <person name="Moran D.A.P."/>
            <person name="Tomita M."/>
            <person name="Numata K."/>
            <person name="Arakawa K."/>
        </authorList>
    </citation>
    <scope>NUCLEOTIDE SEQUENCE</scope>
</reference>
<evidence type="ECO:0000313" key="3">
    <source>
        <dbReference type="EMBL" id="GFT78870.1"/>
    </source>
</evidence>
<dbReference type="EMBL" id="BMAW01118261">
    <property type="protein sequence ID" value="GFT78870.1"/>
    <property type="molecule type" value="Genomic_DNA"/>
</dbReference>
<proteinExistence type="inferred from homology"/>
<dbReference type="GO" id="GO:0055120">
    <property type="term" value="C:striated muscle dense body"/>
    <property type="evidence" value="ECO:0007669"/>
    <property type="project" value="TreeGrafter"/>
</dbReference>
<sequence>MDSQKSKVVINSEKYLCENAARGKNRLNKMNGISALKNLLMLSFCYFLLSTGFWSLTNLQSTMNAASNIGPDSLAVFYAFSMMSALLLPKWSIENFGCKKVLLVGMIASCCYIASNIYLCVGTMISASVLYGIVNGPYISAQSLYINEMAIRFQSSTHNTMETVMAYFFGTYAFFLEFSQVCGNIISYFVLRIPNYTVERLNSSVSNKCGIRFDSDSSANISNANLLPPPEIERIVLISIFLVMGFLAVILAGFFLESVERTEKIRNGFQSICYSLVGNLQHLKDYHQMLLIPISILIGLQSSFFSNEVTLVS</sequence>
<keyword evidence="2" id="KW-0812">Transmembrane</keyword>
<feature type="transmembrane region" description="Helical" evidence="2">
    <location>
        <begin position="101"/>
        <end position="119"/>
    </location>
</feature>
<dbReference type="PANTHER" id="PTHR19444">
    <property type="entry name" value="UNC-93 RELATED"/>
    <property type="match status" value="1"/>
</dbReference>